<organism evidence="1 3">
    <name type="scientific">Phocaeicola sartorii</name>
    <dbReference type="NCBI Taxonomy" id="671267"/>
    <lineage>
        <taxon>Bacteria</taxon>
        <taxon>Pseudomonadati</taxon>
        <taxon>Bacteroidota</taxon>
        <taxon>Bacteroidia</taxon>
        <taxon>Bacteroidales</taxon>
        <taxon>Bacteroidaceae</taxon>
        <taxon>Phocaeicola</taxon>
    </lineage>
</organism>
<accession>R9IBJ7</accession>
<dbReference type="EMBL" id="SRYJ01000039">
    <property type="protein sequence ID" value="TGY68543.1"/>
    <property type="molecule type" value="Genomic_DNA"/>
</dbReference>
<dbReference type="Pfam" id="PF05107">
    <property type="entry name" value="Cas_Cas7"/>
    <property type="match status" value="1"/>
</dbReference>
<evidence type="ECO:0000313" key="4">
    <source>
        <dbReference type="Proteomes" id="UP000310760"/>
    </source>
</evidence>
<dbReference type="Proteomes" id="UP000014200">
    <property type="component" value="Unassembled WGS sequence"/>
</dbReference>
<dbReference type="GeneID" id="82155686"/>
<dbReference type="NCBIfam" id="TIGR02589">
    <property type="entry name" value="cas_Csd2"/>
    <property type="match status" value="1"/>
</dbReference>
<evidence type="ECO:0000313" key="1">
    <source>
        <dbReference type="EMBL" id="EOS14870.1"/>
    </source>
</evidence>
<evidence type="ECO:0000313" key="2">
    <source>
        <dbReference type="EMBL" id="TGY68543.1"/>
    </source>
</evidence>
<keyword evidence="3" id="KW-1185">Reference proteome</keyword>
<dbReference type="InterPro" id="IPR013418">
    <property type="entry name" value="CRISPR-assoc_prot_Cas7/Csd2"/>
</dbReference>
<reference evidence="1 3" key="1">
    <citation type="submission" date="2013-04" db="EMBL/GenBank/DDBJ databases">
        <title>The Genome Sequence of Bacteroides massiliensis dnLKV3.</title>
        <authorList>
            <consortium name="The Broad Institute Genomics Platform"/>
            <consortium name="The Broad Institute Genome Sequencing Center for Infectious Disease"/>
            <person name="Earl A."/>
            <person name="Xavier R."/>
            <person name="Kuhn K."/>
            <person name="Stappenbeck T."/>
            <person name="Walker B."/>
            <person name="Young S."/>
            <person name="Zeng Q."/>
            <person name="Gargeya S."/>
            <person name="Fitzgerald M."/>
            <person name="Haas B."/>
            <person name="Abouelleil A."/>
            <person name="Allen A.W."/>
            <person name="Alvarado L."/>
            <person name="Arachchi H.M."/>
            <person name="Berlin A.M."/>
            <person name="Chapman S.B."/>
            <person name="Gainer-Dewar J."/>
            <person name="Goldberg J."/>
            <person name="Griggs A."/>
            <person name="Gujja S."/>
            <person name="Hansen M."/>
            <person name="Howarth C."/>
            <person name="Imamovic A."/>
            <person name="Ireland A."/>
            <person name="Larimer J."/>
            <person name="McCowan C."/>
            <person name="Murphy C."/>
            <person name="Pearson M."/>
            <person name="Poon T.W."/>
            <person name="Priest M."/>
            <person name="Roberts A."/>
            <person name="Saif S."/>
            <person name="Shea T."/>
            <person name="Sisk P."/>
            <person name="Sykes S."/>
            <person name="Wortman J."/>
            <person name="Nusbaum C."/>
            <person name="Birren B."/>
        </authorList>
    </citation>
    <scope>NUCLEOTIDE SEQUENCE [LARGE SCALE GENOMIC DNA]</scope>
    <source>
        <strain evidence="1">DnLKV3</strain>
        <strain evidence="3">dnLKV3</strain>
    </source>
</reference>
<dbReference type="PATRIC" id="fig|1235788.3.peg.891"/>
<dbReference type="Proteomes" id="UP000310760">
    <property type="component" value="Unassembled WGS sequence"/>
</dbReference>
<dbReference type="RefSeq" id="WP_016275321.1">
    <property type="nucleotide sequence ID" value="NZ_CAJUNV010000028.1"/>
</dbReference>
<proteinExistence type="predicted"/>
<evidence type="ECO:0000313" key="3">
    <source>
        <dbReference type="Proteomes" id="UP000014200"/>
    </source>
</evidence>
<dbReference type="AlphaFoldDB" id="R9IBJ7"/>
<gene>
    <name evidence="2" type="primary">cas7c</name>
    <name evidence="1" type="ORF">C802_00887</name>
    <name evidence="2" type="ORF">E5339_16225</name>
</gene>
<dbReference type="STRING" id="1235788.C802_00887"/>
<dbReference type="CDD" id="cd09689">
    <property type="entry name" value="Cas7_I-C"/>
    <property type="match status" value="1"/>
</dbReference>
<dbReference type="HOGENOM" id="CLU_071770_2_0_10"/>
<dbReference type="GO" id="GO:0043571">
    <property type="term" value="P:maintenance of CRISPR repeat elements"/>
    <property type="evidence" value="ECO:0007669"/>
    <property type="project" value="InterPro"/>
</dbReference>
<comment type="caution">
    <text evidence="1">The sequence shown here is derived from an EMBL/GenBank/DDBJ whole genome shotgun (WGS) entry which is preliminary data.</text>
</comment>
<dbReference type="InterPro" id="IPR006482">
    <property type="entry name" value="Cas7_Csh2/Csh2"/>
</dbReference>
<dbReference type="EMBL" id="ASSP01000006">
    <property type="protein sequence ID" value="EOS14870.1"/>
    <property type="molecule type" value="Genomic_DNA"/>
</dbReference>
<dbReference type="OrthoDB" id="9776792at2"/>
<reference evidence="2 4" key="2">
    <citation type="submission" date="2019-04" db="EMBL/GenBank/DDBJ databases">
        <title>Microbes associate with the intestines of laboratory mice.</title>
        <authorList>
            <person name="Navarre W."/>
            <person name="Wong E."/>
            <person name="Huang K."/>
            <person name="Tropini C."/>
            <person name="Ng K."/>
            <person name="Yu B."/>
        </authorList>
    </citation>
    <scope>NUCLEOTIDE SEQUENCE [LARGE SCALE GENOMIC DNA]</scope>
    <source>
        <strain evidence="2 4">NM22_B1</strain>
    </source>
</reference>
<sequence length="286" mass="31648">MSEIKNRIDFVYMFDVKDGNPNGDPDAGNLPRVDAEIGMGLVTDVCLKRKVRNYVQVAKELVDGYDIFIKEKAILNDSIDASHKDESVKAKIKSGDKTEAARMVMCRNYYDVRTFGAVMSTGKNAGQVRGPIQLTFARSVDPITVTEHSITRMAVATKQEAEKQDGGNRTMGRKSTVPYGLYICHGFISANLAQQTGFSEEDLSLFWEALKNMFDVDRSAARGLMSAQKLIVFKHDSGLGNAPANKLFDLVKVEKVCDGAPRSFTDYSVTIDKERVPSNVTVEELI</sequence>
<dbReference type="NCBIfam" id="TIGR01595">
    <property type="entry name" value="cas_CT1132"/>
    <property type="match status" value="1"/>
</dbReference>
<protein>
    <submittedName>
        <fullName evidence="1">CRISPR-associated protein cas7/csd2, subtype I-c/dvulg</fullName>
    </submittedName>
    <submittedName>
        <fullName evidence="2">Type I-C CRISPR-associated protein Cas7/Csd2</fullName>
    </submittedName>
</protein>
<name>R9IBJ7_9BACT</name>